<comment type="caution">
    <text evidence="2">The sequence shown here is derived from an EMBL/GenBank/DDBJ whole genome shotgun (WGS) entry which is preliminary data.</text>
</comment>
<gene>
    <name evidence="2" type="ORF">N5K24_21135</name>
</gene>
<evidence type="ECO:0000256" key="1">
    <source>
        <dbReference type="SAM" id="Phobius"/>
    </source>
</evidence>
<feature type="transmembrane region" description="Helical" evidence="1">
    <location>
        <begin position="35"/>
        <end position="56"/>
    </location>
</feature>
<reference evidence="2" key="1">
    <citation type="submission" date="2022-09" db="EMBL/GenBank/DDBJ databases">
        <title>Intensive care unit water sources are persistently colonized with multi-drug resistant bacteria and are the site of extensive horizontal gene transfer of antibiotic resistance genes.</title>
        <authorList>
            <person name="Diorio-Toth L."/>
        </authorList>
    </citation>
    <scope>NUCLEOTIDE SEQUENCE</scope>
    <source>
        <strain evidence="2">GD03676</strain>
    </source>
</reference>
<dbReference type="AlphaFoldDB" id="A0AA43B3R3"/>
<feature type="transmembrane region" description="Helical" evidence="1">
    <location>
        <begin position="392"/>
        <end position="415"/>
    </location>
</feature>
<proteinExistence type="predicted"/>
<dbReference type="Proteomes" id="UP001161276">
    <property type="component" value="Unassembled WGS sequence"/>
</dbReference>
<keyword evidence="1" id="KW-1133">Transmembrane helix</keyword>
<feature type="transmembrane region" description="Helical" evidence="1">
    <location>
        <begin position="168"/>
        <end position="197"/>
    </location>
</feature>
<sequence length="418" mass="46368">MLGLLSRHRVFVAYCASLLWLLAASLWFAELTNKGLGHAPVVAAIIGGAVISYVLIWKALSLAAPRLTNWPSETHLVPPPLSRTKSMVLLALALLFAAVFIAHMVTLGNVPILAALSSTDDYGISVIRQEGYFGLPLWLRYMSDYSFKALGPALLVITYLYRKRLFWFVLLVGSLYSLAVFVRILPAIFLTPLLLLLLFQRRWLHLVLTAALLALLITVATSASAPGIRTSFVPEESKPLISQSDKEVASGYTAAKAPEKDWRTGSALYAIFERALFVPGQVIDQWFYFYSRPEVREHGCGYRTLARFMGCEYVPVPSKLYQAFYQENTQRGMQGSLNAVSFMSDYANFGPIGVVVSTILTALLFCVITIVYRDHPLALPLNIPLVMVSMETSIITALNSGAGWLAMTALFLYFFRTK</sequence>
<keyword evidence="1" id="KW-0472">Membrane</keyword>
<evidence type="ECO:0000313" key="2">
    <source>
        <dbReference type="EMBL" id="MDH2052922.1"/>
    </source>
</evidence>
<evidence type="ECO:0000313" key="3">
    <source>
        <dbReference type="Proteomes" id="UP001161276"/>
    </source>
</evidence>
<organism evidence="2 3">
    <name type="scientific">Achromobacter marplatensis</name>
    <dbReference type="NCBI Taxonomy" id="470868"/>
    <lineage>
        <taxon>Bacteria</taxon>
        <taxon>Pseudomonadati</taxon>
        <taxon>Pseudomonadota</taxon>
        <taxon>Betaproteobacteria</taxon>
        <taxon>Burkholderiales</taxon>
        <taxon>Alcaligenaceae</taxon>
        <taxon>Achromobacter</taxon>
    </lineage>
</organism>
<name>A0AA43B3R3_9BURK</name>
<feature type="transmembrane region" description="Helical" evidence="1">
    <location>
        <begin position="203"/>
        <end position="223"/>
    </location>
</feature>
<feature type="transmembrane region" description="Helical" evidence="1">
    <location>
        <begin position="352"/>
        <end position="372"/>
    </location>
</feature>
<dbReference type="EMBL" id="JAOCKG010000010">
    <property type="protein sequence ID" value="MDH2052922.1"/>
    <property type="molecule type" value="Genomic_DNA"/>
</dbReference>
<keyword evidence="1" id="KW-0812">Transmembrane</keyword>
<feature type="transmembrane region" description="Helical" evidence="1">
    <location>
        <begin position="88"/>
        <end position="107"/>
    </location>
</feature>
<feature type="transmembrane region" description="Helical" evidence="1">
    <location>
        <begin position="12"/>
        <end position="29"/>
    </location>
</feature>
<dbReference type="RefSeq" id="WP_006222918.1">
    <property type="nucleotide sequence ID" value="NZ_ALJE01000005.1"/>
</dbReference>
<protein>
    <submittedName>
        <fullName evidence="2">Uncharacterized protein</fullName>
    </submittedName>
</protein>
<accession>A0AA43B3R3</accession>